<name>A0A6V7KNI3_9HYME</name>
<proteinExistence type="predicted"/>
<gene>
    <name evidence="1" type="ORF">BBRV_LOCUS83526</name>
</gene>
<sequence>MMSLMLISDKTKIQRQQYLQMKRGLAKRSEAEDSGLEIVARNGLARIVRDSVRSTLVGIRGQIHRKTQMQTNSKP</sequence>
<dbReference type="AlphaFoldDB" id="A0A6V7KNI3"/>
<organism evidence="1">
    <name type="scientific">Bracon brevicornis</name>
    <dbReference type="NCBI Taxonomy" id="1563983"/>
    <lineage>
        <taxon>Eukaryota</taxon>
        <taxon>Metazoa</taxon>
        <taxon>Ecdysozoa</taxon>
        <taxon>Arthropoda</taxon>
        <taxon>Hexapoda</taxon>
        <taxon>Insecta</taxon>
        <taxon>Pterygota</taxon>
        <taxon>Neoptera</taxon>
        <taxon>Endopterygota</taxon>
        <taxon>Hymenoptera</taxon>
        <taxon>Apocrita</taxon>
        <taxon>Ichneumonoidea</taxon>
        <taxon>Braconidae</taxon>
        <taxon>Braconinae</taxon>
        <taxon>Bracon</taxon>
    </lineage>
</organism>
<reference evidence="1" key="1">
    <citation type="submission" date="2020-07" db="EMBL/GenBank/DDBJ databases">
        <authorList>
            <person name="Ferguson B K."/>
        </authorList>
    </citation>
    <scope>NUCLEOTIDE SEQUENCE</scope>
    <source>
        <strain evidence="1">L06</strain>
    </source>
</reference>
<evidence type="ECO:0000313" key="1">
    <source>
        <dbReference type="EMBL" id="CAD1565304.1"/>
    </source>
</evidence>
<protein>
    <submittedName>
        <fullName evidence="1">Uncharacterized protein</fullName>
    </submittedName>
</protein>
<dbReference type="EMBL" id="CADCXW020000158">
    <property type="protein sequence ID" value="CAD1565304.1"/>
    <property type="molecule type" value="Genomic_DNA"/>
</dbReference>
<accession>A0A6V7KNI3</accession>